<reference evidence="1 2" key="1">
    <citation type="submission" date="2015-06" db="EMBL/GenBank/DDBJ databases">
        <title>Genome sequence of Pseudoalteromonas peptidolytica.</title>
        <authorList>
            <person name="Xie B.-B."/>
            <person name="Rong J.-C."/>
            <person name="Qin Q.-L."/>
            <person name="Zhang Y.-Z."/>
        </authorList>
    </citation>
    <scope>NUCLEOTIDE SEQUENCE [LARGE SCALE GENOMIC DNA]</scope>
    <source>
        <strain evidence="1 2">F12-50-A1</strain>
    </source>
</reference>
<proteinExistence type="predicted"/>
<dbReference type="EMBL" id="AQHF01000020">
    <property type="protein sequence ID" value="MBE0345657.1"/>
    <property type="molecule type" value="Genomic_DNA"/>
</dbReference>
<keyword evidence="2" id="KW-1185">Reference proteome</keyword>
<accession>A0A8I0MUL6</accession>
<comment type="caution">
    <text evidence="1">The sequence shown here is derived from an EMBL/GenBank/DDBJ whole genome shotgun (WGS) entry which is preliminary data.</text>
</comment>
<dbReference type="Proteomes" id="UP000660708">
    <property type="component" value="Unassembled WGS sequence"/>
</dbReference>
<evidence type="ECO:0000313" key="1">
    <source>
        <dbReference type="EMBL" id="MBE0345657.1"/>
    </source>
</evidence>
<gene>
    <name evidence="1" type="ORF">PPEP_a0575</name>
</gene>
<sequence length="154" mass="17645">MFVALKWDHIIGAHFVQWIVVECGGITDKFGLPQALPPRRDVAYFTDPLCAEQDAKHFADYKNAQLAKPMSKAYSPNLSDHHGFCHYAWDHTYLGELIKHAVLYWEDGNHLSPQPHRSDIAYFTDPNSSEVDSIFFAQYKLTQARQNTPSEMMS</sequence>
<organism evidence="1 2">
    <name type="scientific">Pseudoalteromonas peptidolytica F12-50-A1</name>
    <dbReference type="NCBI Taxonomy" id="1315280"/>
    <lineage>
        <taxon>Bacteria</taxon>
        <taxon>Pseudomonadati</taxon>
        <taxon>Pseudomonadota</taxon>
        <taxon>Gammaproteobacteria</taxon>
        <taxon>Alteromonadales</taxon>
        <taxon>Pseudoalteromonadaceae</taxon>
        <taxon>Pseudoalteromonas</taxon>
    </lineage>
</organism>
<dbReference type="AlphaFoldDB" id="A0A8I0MUL6"/>
<dbReference type="RefSeq" id="WP_147389978.1">
    <property type="nucleotide sequence ID" value="NZ_AQHF01000020.1"/>
</dbReference>
<name>A0A8I0MUL6_9GAMM</name>
<evidence type="ECO:0000313" key="2">
    <source>
        <dbReference type="Proteomes" id="UP000660708"/>
    </source>
</evidence>
<protein>
    <submittedName>
        <fullName evidence="1">Uncharacterized protein</fullName>
    </submittedName>
</protein>